<dbReference type="InterPro" id="IPR015414">
    <property type="entry name" value="TMEM64"/>
</dbReference>
<evidence type="ECO:0000256" key="1">
    <source>
        <dbReference type="ARBA" id="ARBA00004651"/>
    </source>
</evidence>
<dbReference type="InterPro" id="IPR032816">
    <property type="entry name" value="VTT_dom"/>
</dbReference>
<feature type="transmembrane region" description="Helical" evidence="6">
    <location>
        <begin position="53"/>
        <end position="75"/>
    </location>
</feature>
<keyword evidence="5 6" id="KW-0472">Membrane</keyword>
<dbReference type="PANTHER" id="PTHR12677:SF59">
    <property type="entry name" value="GOLGI APPARATUS MEMBRANE PROTEIN TVP38-RELATED"/>
    <property type="match status" value="1"/>
</dbReference>
<evidence type="ECO:0000256" key="3">
    <source>
        <dbReference type="ARBA" id="ARBA00022692"/>
    </source>
</evidence>
<feature type="domain" description="VTT" evidence="7">
    <location>
        <begin position="76"/>
        <end position="187"/>
    </location>
</feature>
<feature type="transmembrane region" description="Helical" evidence="6">
    <location>
        <begin position="82"/>
        <end position="108"/>
    </location>
</feature>
<evidence type="ECO:0000259" key="7">
    <source>
        <dbReference type="Pfam" id="PF09335"/>
    </source>
</evidence>
<comment type="similarity">
    <text evidence="6">Belongs to the TVP38/TMEM64 family.</text>
</comment>
<feature type="transmembrane region" description="Helical" evidence="6">
    <location>
        <begin position="167"/>
        <end position="189"/>
    </location>
</feature>
<keyword evidence="4 6" id="KW-1133">Transmembrane helix</keyword>
<protein>
    <recommendedName>
        <fullName evidence="6">TVP38/TMEM64 family membrane protein</fullName>
    </recommendedName>
</protein>
<evidence type="ECO:0000256" key="5">
    <source>
        <dbReference type="ARBA" id="ARBA00023136"/>
    </source>
</evidence>
<gene>
    <name evidence="8" type="ORF">RSO01_50980</name>
</gene>
<keyword evidence="2 6" id="KW-1003">Cell membrane</keyword>
<dbReference type="AlphaFoldDB" id="A0A512NG98"/>
<proteinExistence type="inferred from homology"/>
<organism evidence="8 9">
    <name type="scientific">Reyranella soli</name>
    <dbReference type="NCBI Taxonomy" id="1230389"/>
    <lineage>
        <taxon>Bacteria</taxon>
        <taxon>Pseudomonadati</taxon>
        <taxon>Pseudomonadota</taxon>
        <taxon>Alphaproteobacteria</taxon>
        <taxon>Hyphomicrobiales</taxon>
        <taxon>Reyranellaceae</taxon>
        <taxon>Reyranella</taxon>
    </lineage>
</organism>
<accession>A0A512NG98</accession>
<dbReference type="GO" id="GO:0005886">
    <property type="term" value="C:plasma membrane"/>
    <property type="evidence" value="ECO:0007669"/>
    <property type="project" value="UniProtKB-SubCell"/>
</dbReference>
<evidence type="ECO:0000256" key="2">
    <source>
        <dbReference type="ARBA" id="ARBA00022475"/>
    </source>
</evidence>
<comment type="subcellular location">
    <subcellularLocation>
        <location evidence="1 6">Cell membrane</location>
        <topology evidence="1 6">Multi-pass membrane protein</topology>
    </subcellularLocation>
</comment>
<name>A0A512NG98_9HYPH</name>
<dbReference type="Pfam" id="PF09335">
    <property type="entry name" value="VTT_dom"/>
    <property type="match status" value="1"/>
</dbReference>
<feature type="transmembrane region" description="Helical" evidence="6">
    <location>
        <begin position="136"/>
        <end position="160"/>
    </location>
</feature>
<dbReference type="PANTHER" id="PTHR12677">
    <property type="entry name" value="GOLGI APPARATUS MEMBRANE PROTEIN TVP38-RELATED"/>
    <property type="match status" value="1"/>
</dbReference>
<keyword evidence="9" id="KW-1185">Reference proteome</keyword>
<sequence length="238" mass="26012">MTSQMWRRLAPAAILLLGLALFLLFGLERYFSFEMLSRNHAALLAWVTANTMLAVVLFVLAYTLVVAFSLPIAIIITPLSGFLFGVWIGAVLSVIGATLGSVAVFLAARTAFYDLFHARAGAMLARFEDGFRRDSFSYLLFLRLVPVFPFWLVNIVPALLGMKLGPYTLATLIGIIPAAFVYAGVGASFGLLFDRGESPDLGIIFEWRILLPLLGLAALALVPVLYAHLRGRNDNARS</sequence>
<evidence type="ECO:0000256" key="4">
    <source>
        <dbReference type="ARBA" id="ARBA00022989"/>
    </source>
</evidence>
<evidence type="ECO:0000313" key="9">
    <source>
        <dbReference type="Proteomes" id="UP000321058"/>
    </source>
</evidence>
<keyword evidence="3 6" id="KW-0812">Transmembrane</keyword>
<reference evidence="8 9" key="1">
    <citation type="submission" date="2019-07" db="EMBL/GenBank/DDBJ databases">
        <title>Whole genome shotgun sequence of Reyranella soli NBRC 108950.</title>
        <authorList>
            <person name="Hosoyama A."/>
            <person name="Uohara A."/>
            <person name="Ohji S."/>
            <person name="Ichikawa N."/>
        </authorList>
    </citation>
    <scope>NUCLEOTIDE SEQUENCE [LARGE SCALE GENOMIC DNA]</scope>
    <source>
        <strain evidence="8 9">NBRC 108950</strain>
    </source>
</reference>
<dbReference type="RefSeq" id="WP_218037453.1">
    <property type="nucleotide sequence ID" value="NZ_BKAJ01000090.1"/>
</dbReference>
<dbReference type="EMBL" id="BKAJ01000090">
    <property type="protein sequence ID" value="GEP57932.1"/>
    <property type="molecule type" value="Genomic_DNA"/>
</dbReference>
<evidence type="ECO:0000256" key="6">
    <source>
        <dbReference type="RuleBase" id="RU366058"/>
    </source>
</evidence>
<feature type="transmembrane region" description="Helical" evidence="6">
    <location>
        <begin position="209"/>
        <end position="229"/>
    </location>
</feature>
<dbReference type="Proteomes" id="UP000321058">
    <property type="component" value="Unassembled WGS sequence"/>
</dbReference>
<comment type="caution">
    <text evidence="8">The sequence shown here is derived from an EMBL/GenBank/DDBJ whole genome shotgun (WGS) entry which is preliminary data.</text>
</comment>
<evidence type="ECO:0000313" key="8">
    <source>
        <dbReference type="EMBL" id="GEP57932.1"/>
    </source>
</evidence>